<reference evidence="2 3" key="1">
    <citation type="submission" date="2018-05" db="EMBL/GenBank/DDBJ databases">
        <title>Whole genome sequencing for identification of molecular markers to develop diagnostic detection tools for the regulated plant pathogen Lachnellula willkommii.</title>
        <authorList>
            <person name="Giroux E."/>
            <person name="Bilodeau G."/>
        </authorList>
    </citation>
    <scope>NUCLEOTIDE SEQUENCE [LARGE SCALE GENOMIC DNA]</scope>
    <source>
        <strain evidence="2 3">CBS 625.97</strain>
    </source>
</reference>
<dbReference type="AlphaFoldDB" id="A0A7D8UYN0"/>
<gene>
    <name evidence="2" type="ORF">LCER1_G006245</name>
</gene>
<dbReference type="Proteomes" id="UP000481288">
    <property type="component" value="Unassembled WGS sequence"/>
</dbReference>
<dbReference type="OrthoDB" id="3501153at2759"/>
<evidence type="ECO:0000256" key="1">
    <source>
        <dbReference type="SAM" id="Phobius"/>
    </source>
</evidence>
<keyword evidence="1" id="KW-0812">Transmembrane</keyword>
<keyword evidence="1" id="KW-0472">Membrane</keyword>
<evidence type="ECO:0000313" key="3">
    <source>
        <dbReference type="Proteomes" id="UP000481288"/>
    </source>
</evidence>
<keyword evidence="1" id="KW-1133">Transmembrane helix</keyword>
<dbReference type="PANTHER" id="PTHR35896:SF3">
    <property type="entry name" value="MAJOR FACILITATOR SUPERFAMILY TRANSPORTER"/>
    <property type="match status" value="1"/>
</dbReference>
<feature type="transmembrane region" description="Helical" evidence="1">
    <location>
        <begin position="60"/>
        <end position="81"/>
    </location>
</feature>
<dbReference type="InterPro" id="IPR053008">
    <property type="entry name" value="Phomopsin_biosynth_assoc"/>
</dbReference>
<protein>
    <submittedName>
        <fullName evidence="2">Uncharacterized protein</fullName>
    </submittedName>
</protein>
<keyword evidence="3" id="KW-1185">Reference proteome</keyword>
<sequence length="239" mass="26802">MAMDGIKWFNRAATPKREEVHESDKATYSLLRESSDGSQSSDNELGIAPAPKTKSNIHHYLILLVKTVLIAFAFLGIYSVARSTLRHSHAHKPVSCSCGGTTVAEALSRGCVFTPLALGWLPPQCLDMELSDEFDKQGPLPGGEWPYWGDLNGTTRITREEMGLLADVRGLFYTTQEWHVMHCMYTWRKHYRSQFNGVTVENRSNGIDHIHHCEGIMLDRTALQEIWTIAGVELNADLS</sequence>
<organism evidence="2 3">
    <name type="scientific">Lachnellula cervina</name>
    <dbReference type="NCBI Taxonomy" id="1316786"/>
    <lineage>
        <taxon>Eukaryota</taxon>
        <taxon>Fungi</taxon>
        <taxon>Dikarya</taxon>
        <taxon>Ascomycota</taxon>
        <taxon>Pezizomycotina</taxon>
        <taxon>Leotiomycetes</taxon>
        <taxon>Helotiales</taxon>
        <taxon>Lachnaceae</taxon>
        <taxon>Lachnellula</taxon>
    </lineage>
</organism>
<accession>A0A7D8UYN0</accession>
<dbReference type="EMBL" id="QGMG01000494">
    <property type="protein sequence ID" value="TVY53155.1"/>
    <property type="molecule type" value="Genomic_DNA"/>
</dbReference>
<comment type="caution">
    <text evidence="2">The sequence shown here is derived from an EMBL/GenBank/DDBJ whole genome shotgun (WGS) entry which is preliminary data.</text>
</comment>
<name>A0A7D8UYN0_9HELO</name>
<evidence type="ECO:0000313" key="2">
    <source>
        <dbReference type="EMBL" id="TVY53155.1"/>
    </source>
</evidence>
<proteinExistence type="predicted"/>
<dbReference type="PANTHER" id="PTHR35896">
    <property type="entry name" value="IG-LIKE DOMAIN-CONTAINING PROTEIN"/>
    <property type="match status" value="1"/>
</dbReference>